<dbReference type="InterPro" id="IPR028082">
    <property type="entry name" value="Peripla_BP_I"/>
</dbReference>
<evidence type="ECO:0000256" key="2">
    <source>
        <dbReference type="ARBA" id="ARBA00023125"/>
    </source>
</evidence>
<proteinExistence type="predicted"/>
<dbReference type="AlphaFoldDB" id="A0A327K8B0"/>
<dbReference type="PANTHER" id="PTHR30146:SF33">
    <property type="entry name" value="TRANSCRIPTIONAL REGULATOR"/>
    <property type="match status" value="1"/>
</dbReference>
<feature type="domain" description="Transcriptional regulator LacI/GalR-like sensor" evidence="4">
    <location>
        <begin position="21"/>
        <end position="114"/>
    </location>
</feature>
<evidence type="ECO:0000256" key="1">
    <source>
        <dbReference type="ARBA" id="ARBA00023015"/>
    </source>
</evidence>
<evidence type="ECO:0000313" key="6">
    <source>
        <dbReference type="Proteomes" id="UP000248863"/>
    </source>
</evidence>
<keyword evidence="2" id="KW-0238">DNA-binding</keyword>
<keyword evidence="3" id="KW-0804">Transcription</keyword>
<sequence>MPLAFTTSLHLAILGELLAQDPAIRAITCSADQLAQGVVVEALARGLRVPDDIAVCGFGNAEFSAHTVPSLTTVNVDGAAIGRLAGEMILARCRGETVPERIVDVGFEVVQRKSA</sequence>
<evidence type="ECO:0000259" key="4">
    <source>
        <dbReference type="Pfam" id="PF13377"/>
    </source>
</evidence>
<reference evidence="5 6" key="1">
    <citation type="submission" date="2017-07" db="EMBL/GenBank/DDBJ databases">
        <title>Draft Genome Sequences of Select Purple Nonsulfur Bacteria.</title>
        <authorList>
            <person name="Lasarre B."/>
            <person name="Mckinlay J.B."/>
        </authorList>
    </citation>
    <scope>NUCLEOTIDE SEQUENCE [LARGE SCALE GENOMIC DNA]</scope>
    <source>
        <strain evidence="5 6">DSM 11907</strain>
    </source>
</reference>
<dbReference type="GO" id="GO:0000976">
    <property type="term" value="F:transcription cis-regulatory region binding"/>
    <property type="evidence" value="ECO:0007669"/>
    <property type="project" value="TreeGrafter"/>
</dbReference>
<dbReference type="SUPFAM" id="SSF53822">
    <property type="entry name" value="Periplasmic binding protein-like I"/>
    <property type="match status" value="1"/>
</dbReference>
<evidence type="ECO:0000256" key="3">
    <source>
        <dbReference type="ARBA" id="ARBA00023163"/>
    </source>
</evidence>
<gene>
    <name evidence="5" type="ORF">CH338_21340</name>
</gene>
<dbReference type="GO" id="GO:0003700">
    <property type="term" value="F:DNA-binding transcription factor activity"/>
    <property type="evidence" value="ECO:0007669"/>
    <property type="project" value="TreeGrafter"/>
</dbReference>
<keyword evidence="1" id="KW-0805">Transcription regulation</keyword>
<dbReference type="Pfam" id="PF13377">
    <property type="entry name" value="Peripla_BP_3"/>
    <property type="match status" value="1"/>
</dbReference>
<organism evidence="5 6">
    <name type="scientific">Rhodoplanes elegans</name>
    <dbReference type="NCBI Taxonomy" id="29408"/>
    <lineage>
        <taxon>Bacteria</taxon>
        <taxon>Pseudomonadati</taxon>
        <taxon>Pseudomonadota</taxon>
        <taxon>Alphaproteobacteria</taxon>
        <taxon>Hyphomicrobiales</taxon>
        <taxon>Nitrobacteraceae</taxon>
        <taxon>Rhodoplanes</taxon>
    </lineage>
</organism>
<dbReference type="Proteomes" id="UP000248863">
    <property type="component" value="Unassembled WGS sequence"/>
</dbReference>
<dbReference type="Gene3D" id="3.40.50.2300">
    <property type="match status" value="1"/>
</dbReference>
<dbReference type="EMBL" id="NPEU01000321">
    <property type="protein sequence ID" value="RAI34174.1"/>
    <property type="molecule type" value="Genomic_DNA"/>
</dbReference>
<name>A0A327K8B0_9BRAD</name>
<accession>A0A327K8B0</accession>
<dbReference type="OrthoDB" id="7170131at2"/>
<protein>
    <recommendedName>
        <fullName evidence="4">Transcriptional regulator LacI/GalR-like sensor domain-containing protein</fullName>
    </recommendedName>
</protein>
<comment type="caution">
    <text evidence="5">The sequence shown here is derived from an EMBL/GenBank/DDBJ whole genome shotgun (WGS) entry which is preliminary data.</text>
</comment>
<evidence type="ECO:0000313" key="5">
    <source>
        <dbReference type="EMBL" id="RAI34174.1"/>
    </source>
</evidence>
<dbReference type="PANTHER" id="PTHR30146">
    <property type="entry name" value="LACI-RELATED TRANSCRIPTIONAL REPRESSOR"/>
    <property type="match status" value="1"/>
</dbReference>
<dbReference type="InterPro" id="IPR046335">
    <property type="entry name" value="LacI/GalR-like_sensor"/>
</dbReference>
<keyword evidence="6" id="KW-1185">Reference proteome</keyword>